<proteinExistence type="predicted"/>
<feature type="transmembrane region" description="Helical" evidence="4">
    <location>
        <begin position="7"/>
        <end position="26"/>
    </location>
</feature>
<evidence type="ECO:0000313" key="7">
    <source>
        <dbReference type="EMBL" id="KAG8198561.1"/>
    </source>
</evidence>
<dbReference type="Pfam" id="PF23524">
    <property type="entry name" value="MGAT4A_C"/>
    <property type="match status" value="1"/>
</dbReference>
<feature type="domain" description="MGAT4 conserved region" evidence="5">
    <location>
        <begin position="111"/>
        <end position="389"/>
    </location>
</feature>
<dbReference type="PANTHER" id="PTHR12062:SF9">
    <property type="entry name" value="ALPHA-1,3-MANNOSYL-GLYCOPROTEIN 4-BETA-N-ACETYLGLUCOSAMINYLTRANSFERASE A, ISOFORM A"/>
    <property type="match status" value="1"/>
</dbReference>
<reference evidence="7 8" key="1">
    <citation type="journal article" date="2022" name="Nat. Ecol. Evol.">
        <title>A masculinizing supergene underlies an exaggerated male reproductive morph in a spider.</title>
        <authorList>
            <person name="Hendrickx F."/>
            <person name="De Corte Z."/>
            <person name="Sonet G."/>
            <person name="Van Belleghem S.M."/>
            <person name="Kostlbacher S."/>
            <person name="Vangestel C."/>
        </authorList>
    </citation>
    <scope>NUCLEOTIDE SEQUENCE [LARGE SCALE GENOMIC DNA]</scope>
    <source>
        <strain evidence="7">W744_W776</strain>
    </source>
</reference>
<dbReference type="InterPro" id="IPR057279">
    <property type="entry name" value="MGAT4"/>
</dbReference>
<comment type="caution">
    <text evidence="7">The sequence shown here is derived from an EMBL/GenBank/DDBJ whole genome shotgun (WGS) entry which is preliminary data.</text>
</comment>
<keyword evidence="3" id="KW-0808">Transferase</keyword>
<evidence type="ECO:0000313" key="8">
    <source>
        <dbReference type="Proteomes" id="UP000827092"/>
    </source>
</evidence>
<comment type="pathway">
    <text evidence="1">Protein modification; protein glycosylation.</text>
</comment>
<dbReference type="AlphaFoldDB" id="A0AAV6VR81"/>
<feature type="domain" description="MGAT4 A/B/C C-terminal" evidence="6">
    <location>
        <begin position="403"/>
        <end position="533"/>
    </location>
</feature>
<keyword evidence="8" id="KW-1185">Reference proteome</keyword>
<evidence type="ECO:0000259" key="6">
    <source>
        <dbReference type="Pfam" id="PF23524"/>
    </source>
</evidence>
<dbReference type="EMBL" id="JAFNEN010000038">
    <property type="protein sequence ID" value="KAG8198561.1"/>
    <property type="molecule type" value="Genomic_DNA"/>
</dbReference>
<evidence type="ECO:0000259" key="5">
    <source>
        <dbReference type="Pfam" id="PF04666"/>
    </source>
</evidence>
<dbReference type="InterPro" id="IPR056576">
    <property type="entry name" value="MGAT4_A/B/C_C"/>
</dbReference>
<organism evidence="7 8">
    <name type="scientific">Oedothorax gibbosus</name>
    <dbReference type="NCBI Taxonomy" id="931172"/>
    <lineage>
        <taxon>Eukaryota</taxon>
        <taxon>Metazoa</taxon>
        <taxon>Ecdysozoa</taxon>
        <taxon>Arthropoda</taxon>
        <taxon>Chelicerata</taxon>
        <taxon>Arachnida</taxon>
        <taxon>Araneae</taxon>
        <taxon>Araneomorphae</taxon>
        <taxon>Entelegynae</taxon>
        <taxon>Araneoidea</taxon>
        <taxon>Linyphiidae</taxon>
        <taxon>Erigoninae</taxon>
        <taxon>Oedothorax</taxon>
    </lineage>
</organism>
<accession>A0AAV6VR81</accession>
<evidence type="ECO:0008006" key="9">
    <source>
        <dbReference type="Google" id="ProtNLM"/>
    </source>
</evidence>
<keyword evidence="4" id="KW-0812">Transmembrane</keyword>
<keyword evidence="4" id="KW-1133">Transmembrane helix</keyword>
<dbReference type="Pfam" id="PF04666">
    <property type="entry name" value="MGAT4_cons"/>
    <property type="match status" value="1"/>
</dbReference>
<dbReference type="InterPro" id="IPR006759">
    <property type="entry name" value="Glyco_transf_54"/>
</dbReference>
<dbReference type="GO" id="GO:0005793">
    <property type="term" value="C:endoplasmic reticulum-Golgi intermediate compartment"/>
    <property type="evidence" value="ECO:0007669"/>
    <property type="project" value="TreeGrafter"/>
</dbReference>
<protein>
    <recommendedName>
        <fullName evidence="9">Alpha-1,3-mannosyl-glycoprotein 4-beta-N-acetylglucosaminyltransferase B</fullName>
    </recommendedName>
</protein>
<keyword evidence="2" id="KW-0328">Glycosyltransferase</keyword>
<dbReference type="GO" id="GO:0008375">
    <property type="term" value="F:acetylglucosaminyltransferase activity"/>
    <property type="evidence" value="ECO:0007669"/>
    <property type="project" value="TreeGrafter"/>
</dbReference>
<dbReference type="GO" id="GO:0005795">
    <property type="term" value="C:Golgi stack"/>
    <property type="evidence" value="ECO:0007669"/>
    <property type="project" value="TreeGrafter"/>
</dbReference>
<sequence>MRRPAFAFYIGVLIATVPFFTVFILLNGPDLSEEHILNQKIIELYARLKHAEMLNLERRSDIFHLRQHFTTLLNAASKLETVNNSLHDGISNLLKDSQQLLADIQGGVDLQLPSIHHFLPHLLNSPNSLSPSIKLSRGRSGVTMVLGIPTVKRDVQSYLMSTLQNLIENMSPEEKMDAVIIVFIAETDIEYVTRQAADIENQFPEHINSGLLEVIAPPSTYYPDFDKLRQTLGDPLERVKWRTKQNLDFSYLMMYAQPKGMFYVQLEDDILSKPGYIETMKKFAYKQIADKKDWIILDFCQLGFIGKMFKCVDLSKLITFFIIFHNDKPVDWLLDHVVQTKVCRFDKDPKDCKKRKDQVWLHFKPSLFQHVGTHSSLKGKVQKLKDKQFGKVLLHHPHKNPEAEVKTTLKAYKGYTAARAYKGDTFFWSLLPQPGDILAFHFHTPIVIERYLFRSGNAEHPEDKFLNTSVEVLPVSYPDELLYPKTKDGFLVIGQFKDSTGVAEGNVSSTVSFVKVMRLYVHSESDRWAILSEIHIQPAETKITKKSTGKVLRHAVILLYKIEVFKMI</sequence>
<dbReference type="GO" id="GO:0005783">
    <property type="term" value="C:endoplasmic reticulum"/>
    <property type="evidence" value="ECO:0007669"/>
    <property type="project" value="TreeGrafter"/>
</dbReference>
<dbReference type="PANTHER" id="PTHR12062">
    <property type="entry name" value="N-ACETYLGLUCOSAMINYLTRANSFERASE VI"/>
    <property type="match status" value="1"/>
</dbReference>
<name>A0AAV6VR81_9ARAC</name>
<evidence type="ECO:0000256" key="3">
    <source>
        <dbReference type="ARBA" id="ARBA00022679"/>
    </source>
</evidence>
<evidence type="ECO:0000256" key="1">
    <source>
        <dbReference type="ARBA" id="ARBA00004922"/>
    </source>
</evidence>
<gene>
    <name evidence="7" type="ORF">JTE90_026460</name>
</gene>
<evidence type="ECO:0000256" key="2">
    <source>
        <dbReference type="ARBA" id="ARBA00022676"/>
    </source>
</evidence>
<evidence type="ECO:0000256" key="4">
    <source>
        <dbReference type="SAM" id="Phobius"/>
    </source>
</evidence>
<keyword evidence="4" id="KW-0472">Membrane</keyword>
<dbReference type="Proteomes" id="UP000827092">
    <property type="component" value="Unassembled WGS sequence"/>
</dbReference>
<dbReference type="GO" id="GO:0006487">
    <property type="term" value="P:protein N-linked glycosylation"/>
    <property type="evidence" value="ECO:0007669"/>
    <property type="project" value="TreeGrafter"/>
</dbReference>